<sequence>MKRGSIGPVYLAAKTNATVIPTALEVIGGSVNLEGAKESAKTLLNRSQAIYHIGAPIKFPPLDVSIIDEVTNKKAQGARDHQRRTSGFYCHSSSPQKPRRNTSSNYQLHVTRRKKGLLF</sequence>
<evidence type="ECO:0000256" key="1">
    <source>
        <dbReference type="SAM" id="MobiDB-lite"/>
    </source>
</evidence>
<gene>
    <name evidence="2" type="ORF">COT98_03190</name>
</gene>
<dbReference type="Proteomes" id="UP000228900">
    <property type="component" value="Unassembled WGS sequence"/>
</dbReference>
<reference evidence="3" key="1">
    <citation type="submission" date="2017-09" db="EMBL/GenBank/DDBJ databases">
        <title>Depth-based differentiation of microbial function through sediment-hosted aquifers and enrichment of novel symbionts in the deep terrestrial subsurface.</title>
        <authorList>
            <person name="Probst A.J."/>
            <person name="Ladd B."/>
            <person name="Jarett J.K."/>
            <person name="Geller-Mcgrath D.E."/>
            <person name="Sieber C.M.K."/>
            <person name="Emerson J.B."/>
            <person name="Anantharaman K."/>
            <person name="Thomas B.C."/>
            <person name="Malmstrom R."/>
            <person name="Stieglmeier M."/>
            <person name="Klingl A."/>
            <person name="Woyke T."/>
            <person name="Ryan C.M."/>
            <person name="Banfield J.F."/>
        </authorList>
    </citation>
    <scope>NUCLEOTIDE SEQUENCE [LARGE SCALE GENOMIC DNA]</scope>
</reference>
<accession>A0A2M6WNY0</accession>
<dbReference type="AlphaFoldDB" id="A0A2M6WNY0"/>
<organism evidence="2 3">
    <name type="scientific">Candidatus Falkowbacteria bacterium CG10_big_fil_rev_8_21_14_0_10_39_9</name>
    <dbReference type="NCBI Taxonomy" id="1974566"/>
    <lineage>
        <taxon>Bacteria</taxon>
        <taxon>Candidatus Falkowiibacteriota</taxon>
    </lineage>
</organism>
<feature type="compositionally biased region" description="Polar residues" evidence="1">
    <location>
        <begin position="91"/>
        <end position="106"/>
    </location>
</feature>
<protein>
    <submittedName>
        <fullName evidence="2">Uncharacterized protein</fullName>
    </submittedName>
</protein>
<dbReference type="EMBL" id="PFAQ01000045">
    <property type="protein sequence ID" value="PIT94497.1"/>
    <property type="molecule type" value="Genomic_DNA"/>
</dbReference>
<name>A0A2M6WNY0_9BACT</name>
<comment type="caution">
    <text evidence="2">The sequence shown here is derived from an EMBL/GenBank/DDBJ whole genome shotgun (WGS) entry which is preliminary data.</text>
</comment>
<proteinExistence type="predicted"/>
<evidence type="ECO:0000313" key="3">
    <source>
        <dbReference type="Proteomes" id="UP000228900"/>
    </source>
</evidence>
<evidence type="ECO:0000313" key="2">
    <source>
        <dbReference type="EMBL" id="PIT94497.1"/>
    </source>
</evidence>
<feature type="region of interest" description="Disordered" evidence="1">
    <location>
        <begin position="73"/>
        <end position="106"/>
    </location>
</feature>